<evidence type="ECO:0000256" key="5">
    <source>
        <dbReference type="PIRSR" id="PIRSR615500-1"/>
    </source>
</evidence>
<dbReference type="PANTHER" id="PTHR43806">
    <property type="entry name" value="PEPTIDASE S8"/>
    <property type="match status" value="1"/>
</dbReference>
<keyword evidence="2 6" id="KW-0645">Protease</keyword>
<dbReference type="InterPro" id="IPR022398">
    <property type="entry name" value="Peptidase_S8_His-AS"/>
</dbReference>
<protein>
    <submittedName>
        <fullName evidence="9">Peptidase S8</fullName>
    </submittedName>
</protein>
<evidence type="ECO:0000259" key="8">
    <source>
        <dbReference type="Pfam" id="PF00082"/>
    </source>
</evidence>
<dbReference type="eggNOG" id="COG1404">
    <property type="taxonomic scope" value="Bacteria"/>
</dbReference>
<dbReference type="Proteomes" id="UP000195880">
    <property type="component" value="Chromosome"/>
</dbReference>
<comment type="similarity">
    <text evidence="1 6">Belongs to the peptidase S8 family.</text>
</comment>
<dbReference type="Gene3D" id="3.50.30.30">
    <property type="match status" value="1"/>
</dbReference>
<keyword evidence="3 6" id="KW-0378">Hydrolase</keyword>
<feature type="region of interest" description="Disordered" evidence="7">
    <location>
        <begin position="287"/>
        <end position="316"/>
    </location>
</feature>
<accession>A0A1Z1WA03</accession>
<organism evidence="9 10">
    <name type="scientific">Streptomyces alboflavus</name>
    <dbReference type="NCBI Taxonomy" id="67267"/>
    <lineage>
        <taxon>Bacteria</taxon>
        <taxon>Bacillati</taxon>
        <taxon>Actinomycetota</taxon>
        <taxon>Actinomycetes</taxon>
        <taxon>Kitasatosporales</taxon>
        <taxon>Streptomycetaceae</taxon>
        <taxon>Streptomyces</taxon>
    </lineage>
</organism>
<evidence type="ECO:0000313" key="9">
    <source>
        <dbReference type="EMBL" id="ARX83257.1"/>
    </source>
</evidence>
<dbReference type="InterPro" id="IPR015500">
    <property type="entry name" value="Peptidase_S8_subtilisin-rel"/>
</dbReference>
<dbReference type="PROSITE" id="PS51892">
    <property type="entry name" value="SUBTILASE"/>
    <property type="match status" value="1"/>
</dbReference>
<dbReference type="InterPro" id="IPR000209">
    <property type="entry name" value="Peptidase_S8/S53_dom"/>
</dbReference>
<dbReference type="Gene3D" id="3.40.50.200">
    <property type="entry name" value="Peptidase S8/S53 domain"/>
    <property type="match status" value="1"/>
</dbReference>
<evidence type="ECO:0000256" key="2">
    <source>
        <dbReference type="ARBA" id="ARBA00022670"/>
    </source>
</evidence>
<feature type="active site" description="Charge relay system" evidence="5 6">
    <location>
        <position position="296"/>
    </location>
</feature>
<evidence type="ECO:0000256" key="1">
    <source>
        <dbReference type="ARBA" id="ARBA00011073"/>
    </source>
</evidence>
<feature type="domain" description="Peptidase S8/S53" evidence="8">
    <location>
        <begin position="255"/>
        <end position="514"/>
    </location>
</feature>
<dbReference type="PROSITE" id="PS00138">
    <property type="entry name" value="SUBTILASE_SER"/>
    <property type="match status" value="1"/>
</dbReference>
<evidence type="ECO:0000256" key="4">
    <source>
        <dbReference type="ARBA" id="ARBA00022825"/>
    </source>
</evidence>
<dbReference type="OrthoDB" id="9798386at2"/>
<dbReference type="InterPro" id="IPR036852">
    <property type="entry name" value="Peptidase_S8/S53_dom_sf"/>
</dbReference>
<dbReference type="PROSITE" id="PS00137">
    <property type="entry name" value="SUBTILASE_HIS"/>
    <property type="match status" value="1"/>
</dbReference>
<evidence type="ECO:0000313" key="10">
    <source>
        <dbReference type="Proteomes" id="UP000195880"/>
    </source>
</evidence>
<dbReference type="PANTHER" id="PTHR43806:SF65">
    <property type="entry name" value="SERINE PROTEASE APRX"/>
    <property type="match status" value="1"/>
</dbReference>
<dbReference type="EMBL" id="CP021748">
    <property type="protein sequence ID" value="ARX83257.1"/>
    <property type="molecule type" value="Genomic_DNA"/>
</dbReference>
<keyword evidence="10" id="KW-1185">Reference proteome</keyword>
<dbReference type="GO" id="GO:0004252">
    <property type="term" value="F:serine-type endopeptidase activity"/>
    <property type="evidence" value="ECO:0007669"/>
    <property type="project" value="UniProtKB-UniRule"/>
</dbReference>
<feature type="active site" description="Charge relay system" evidence="5 6">
    <location>
        <position position="264"/>
    </location>
</feature>
<sequence>MPRPRSAPRRRRGSAPGGRRARAARLRFLPAGLALALLPACLAATATPAAAESAPGKAQQPRGGGKAAPATAPRTVTLITGDEVTVTELGGGKRTVTVERPRGASGAVRTSVTGGHVTVVPDEARPYLRAGVLDERLFDVTELLRQGGGRGGAKATTPLIVTYDTSRGAADARTPRGADKVRSLPSARAAALKAAKGTAFWRSVTAADGDAARGSGRRFGGGIAKIWLDGRVEADLAESNAQIGTPKAWEAGLTGKGVRVAVLDTGADLTHPDLKDRVGATKSFIPGQEAADRGGHGTHVTSTVGGSGAASDGKEKGVAPGADLAVGKVLSDEGFGSESEIIAGMEWAAKDVDAKIVSMSLGSREPSDGTDPMATAVNTLTKDTGALFVVAAGNTGAPSSIGSPGAADSALTVGAVDSADKAAYFTSQGPRAGDNALKPDLSAPGVDILAARSQLTSGQGYYTSMSGTSMATPHVAGVAALLAERHPDWSGQQLKDALMSTSHGLDASVYELGAGRVDVPSAIDAKVTATGGADFGFYRWPYAENKPVTRKLAYTNSSSEPVELTLAARGAADSVATLADTKLTVPAHGTASTTVTGDGAKAPVGATSGAVVASAGGKEVARTAFGLVKEEERYTLTVKVKDRDGAATPADLVVQPLLKGADPYPATVGESGELKLRLKPGAYALSSFLDVRGAHGKDSLGIGFLAAPEITLDRDRQVTLDARELREITARVPRSAETRQLVMEYDRTANGSAYQGAVQVPVKYDSVFAAPTPKVAEGRFEYRTVWRLGKPLLDVEGIGEAVAQPGSTLGEGRSRLKLVDAGDGSPAAYEGKNVRGKAVVVTRTGAAGQPTPSQLAQAAQDAGAKALFVTDGVPGRLNAWFGTDDNADRPLVIATVNAADGARLRDAARRGRSVETEATPYPPYVYDLEDGHAGAIPSRDLTYRPTARELAVVPTKFHAPTRRTEPGGEFRYSLTDTFEVGLGFPERISYPATRTDYVAAGKGRHWHESLHYGPDAVEQRSGLVDYRPGKRTPLNWFKPVWHPWLGTGLGWGQQRSGDNLDFNAPGWGDSGPDHTGFGDVWNDDSLTQTTAVYADGQLVDRRTSSGVYVTGAAPGETPYRLVTDTTLNPTRWRLATKGHSEWTFRSARTPADRKTFLPLLNLAFDVPTDLSGDVRGGRTVPVGISAEYVRDAVGTGRIGAAALSVSYDDGKSWRDVRLSRDGRSPAWTGKLKVPDGAEAISFRASVRDDRGGSVSQEILRGVGVR</sequence>
<name>A0A1Z1WA03_9ACTN</name>
<dbReference type="Pfam" id="PF00082">
    <property type="entry name" value="Peptidase_S8"/>
    <property type="match status" value="1"/>
</dbReference>
<feature type="region of interest" description="Disordered" evidence="7">
    <location>
        <begin position="52"/>
        <end position="72"/>
    </location>
</feature>
<dbReference type="PRINTS" id="PR00723">
    <property type="entry name" value="SUBTILISIN"/>
</dbReference>
<feature type="active site" description="Charge relay system" evidence="5 6">
    <location>
        <position position="469"/>
    </location>
</feature>
<dbReference type="STRING" id="67267.GCA_000716675_07884"/>
<dbReference type="InterPro" id="IPR023828">
    <property type="entry name" value="Peptidase_S8_Ser-AS"/>
</dbReference>
<dbReference type="InterPro" id="IPR017296">
    <property type="entry name" value="Peptidase_S8A_SAM-P45"/>
</dbReference>
<evidence type="ECO:0000256" key="7">
    <source>
        <dbReference type="SAM" id="MobiDB-lite"/>
    </source>
</evidence>
<dbReference type="SUPFAM" id="SSF52743">
    <property type="entry name" value="Subtilisin-like"/>
    <property type="match status" value="1"/>
</dbReference>
<dbReference type="RefSeq" id="WP_087883952.1">
    <property type="nucleotide sequence ID" value="NZ_CP021748.1"/>
</dbReference>
<dbReference type="InterPro" id="IPR050131">
    <property type="entry name" value="Peptidase_S8_subtilisin-like"/>
</dbReference>
<dbReference type="PIRSF" id="PIRSF037852">
    <property type="entry name" value="Subtilisin_rel_SAV5721"/>
    <property type="match status" value="1"/>
</dbReference>
<reference evidence="9 10" key="1">
    <citation type="submission" date="2017-05" db="EMBL/GenBank/DDBJ databases">
        <title>Streptomyces alboflavus Genome sequencing and assembly.</title>
        <authorList>
            <person name="Wang Y."/>
            <person name="Du B."/>
            <person name="Ding Y."/>
            <person name="Liu H."/>
            <person name="Hou Q."/>
            <person name="Liu K."/>
            <person name="Wang C."/>
            <person name="Yao L."/>
        </authorList>
    </citation>
    <scope>NUCLEOTIDE SEQUENCE [LARGE SCALE GENOMIC DNA]</scope>
    <source>
        <strain evidence="9 10">MDJK44</strain>
    </source>
</reference>
<gene>
    <name evidence="9" type="ORF">SMD44_02672</name>
</gene>
<feature type="region of interest" description="Disordered" evidence="7">
    <location>
        <begin position="1"/>
        <end position="22"/>
    </location>
</feature>
<dbReference type="AlphaFoldDB" id="A0A1Z1WA03"/>
<dbReference type="GO" id="GO:0006508">
    <property type="term" value="P:proteolysis"/>
    <property type="evidence" value="ECO:0007669"/>
    <property type="project" value="UniProtKB-KW"/>
</dbReference>
<evidence type="ECO:0000256" key="3">
    <source>
        <dbReference type="ARBA" id="ARBA00022801"/>
    </source>
</evidence>
<dbReference type="KEGG" id="salf:SMD44_02672"/>
<keyword evidence="4 6" id="KW-0720">Serine protease</keyword>
<proteinExistence type="inferred from homology"/>
<evidence type="ECO:0000256" key="6">
    <source>
        <dbReference type="PROSITE-ProRule" id="PRU01240"/>
    </source>
</evidence>